<dbReference type="Pfam" id="PF08448">
    <property type="entry name" value="PAS_4"/>
    <property type="match status" value="1"/>
</dbReference>
<proteinExistence type="predicted"/>
<dbReference type="SUPFAM" id="SSF55785">
    <property type="entry name" value="PYP-like sensor domain (PAS domain)"/>
    <property type="match status" value="1"/>
</dbReference>
<dbReference type="AlphaFoldDB" id="A0A7C0U6B2"/>
<sequence length="390" mass="44555">MKIRTGRHSEVLGIASRSLTRLRVRAREKSRRLQELGETLEAAFDALREGILIIDQEMNVMVLNRYMRELFRIREDYQGKKCYQVIQGSVIPCRGSSCRRVMLKGEGEEEELVLIIDDEKRIFEVRTYPWSVREGAVRGVIRTFTDVTHRRAVEELQILAGVSKYMAHTVRNAIVPLGGYVRLIAKECGGEKTAPYFRIVERALEDLEDAVDEYTDFIKVKGDRVYESLDLMEVIQSLPELVKGEEAKKIGLNRYMDGVPLFFFIRPGSFIALGNRDLFTKGLLYMVKGGFQVCREFCGDDGSFEIEAEAGLGTLVLLGRLRGIEVPESLLVTMFQPWSHARQEPSFHHWSVAIFNEVVKKHGGKLVVRREEGSTIFHASFSQEGFPQHF</sequence>
<dbReference type="Gene3D" id="3.30.450.20">
    <property type="entry name" value="PAS domain"/>
    <property type="match status" value="1"/>
</dbReference>
<dbReference type="InterPro" id="IPR035965">
    <property type="entry name" value="PAS-like_dom_sf"/>
</dbReference>
<dbReference type="SMART" id="SM00091">
    <property type="entry name" value="PAS"/>
    <property type="match status" value="1"/>
</dbReference>
<evidence type="ECO:0000313" key="2">
    <source>
        <dbReference type="EMBL" id="HDD52803.1"/>
    </source>
</evidence>
<dbReference type="InterPro" id="IPR013656">
    <property type="entry name" value="PAS_4"/>
</dbReference>
<dbReference type="EMBL" id="DQWS01000072">
    <property type="protein sequence ID" value="HDD52803.1"/>
    <property type="molecule type" value="Genomic_DNA"/>
</dbReference>
<name>A0A7C0U6B2_9BACT</name>
<organism evidence="2">
    <name type="scientific">Thermosulfidibacter takaii</name>
    <dbReference type="NCBI Taxonomy" id="412593"/>
    <lineage>
        <taxon>Bacteria</taxon>
        <taxon>Pseudomonadati</taxon>
        <taxon>Thermosulfidibacterota</taxon>
        <taxon>Thermosulfidibacteria</taxon>
        <taxon>Thermosulfidibacterales</taxon>
        <taxon>Thermosulfidibacteraceae</taxon>
    </lineage>
</organism>
<reference evidence="2" key="1">
    <citation type="journal article" date="2020" name="mSystems">
        <title>Genome- and Community-Level Interaction Insights into Carbon Utilization and Element Cycling Functions of Hydrothermarchaeota in Hydrothermal Sediment.</title>
        <authorList>
            <person name="Zhou Z."/>
            <person name="Liu Y."/>
            <person name="Xu W."/>
            <person name="Pan J."/>
            <person name="Luo Z.H."/>
            <person name="Li M."/>
        </authorList>
    </citation>
    <scope>NUCLEOTIDE SEQUENCE [LARGE SCALE GENOMIC DNA]</scope>
    <source>
        <strain evidence="2">HyVt-115</strain>
    </source>
</reference>
<evidence type="ECO:0000259" key="1">
    <source>
        <dbReference type="SMART" id="SM00091"/>
    </source>
</evidence>
<protein>
    <recommendedName>
        <fullName evidence="1">PAS domain-containing protein</fullName>
    </recommendedName>
</protein>
<dbReference type="Proteomes" id="UP000885690">
    <property type="component" value="Unassembled WGS sequence"/>
</dbReference>
<feature type="domain" description="PAS" evidence="1">
    <location>
        <begin position="38"/>
        <end position="103"/>
    </location>
</feature>
<gene>
    <name evidence="2" type="ORF">ENF32_01875</name>
</gene>
<comment type="caution">
    <text evidence="2">The sequence shown here is derived from an EMBL/GenBank/DDBJ whole genome shotgun (WGS) entry which is preliminary data.</text>
</comment>
<dbReference type="InterPro" id="IPR000014">
    <property type="entry name" value="PAS"/>
</dbReference>
<dbReference type="CDD" id="cd00130">
    <property type="entry name" value="PAS"/>
    <property type="match status" value="1"/>
</dbReference>
<accession>A0A7C0U6B2</accession>